<protein>
    <submittedName>
        <fullName evidence="2">Uncharacterized protein</fullName>
    </submittedName>
</protein>
<feature type="region of interest" description="Disordered" evidence="1">
    <location>
        <begin position="1"/>
        <end position="25"/>
    </location>
</feature>
<keyword evidence="3" id="KW-1185">Reference proteome</keyword>
<feature type="compositionally biased region" description="Pro residues" evidence="1">
    <location>
        <begin position="1"/>
        <end position="10"/>
    </location>
</feature>
<dbReference type="AlphaFoldDB" id="A0AAW1MKI2"/>
<organism evidence="2 3">
    <name type="scientific">Popillia japonica</name>
    <name type="common">Japanese beetle</name>
    <dbReference type="NCBI Taxonomy" id="7064"/>
    <lineage>
        <taxon>Eukaryota</taxon>
        <taxon>Metazoa</taxon>
        <taxon>Ecdysozoa</taxon>
        <taxon>Arthropoda</taxon>
        <taxon>Hexapoda</taxon>
        <taxon>Insecta</taxon>
        <taxon>Pterygota</taxon>
        <taxon>Neoptera</taxon>
        <taxon>Endopterygota</taxon>
        <taxon>Coleoptera</taxon>
        <taxon>Polyphaga</taxon>
        <taxon>Scarabaeiformia</taxon>
        <taxon>Scarabaeidae</taxon>
        <taxon>Rutelinae</taxon>
        <taxon>Popillia</taxon>
    </lineage>
</organism>
<feature type="region of interest" description="Disordered" evidence="1">
    <location>
        <begin position="70"/>
        <end position="90"/>
    </location>
</feature>
<comment type="caution">
    <text evidence="2">The sequence shown here is derived from an EMBL/GenBank/DDBJ whole genome shotgun (WGS) entry which is preliminary data.</text>
</comment>
<feature type="compositionally biased region" description="Basic and acidic residues" evidence="1">
    <location>
        <begin position="76"/>
        <end position="90"/>
    </location>
</feature>
<sequence length="136" mass="15813">MTPPFLPSPSPKKNDIQHHNKEDPTTIEEVAFPSKTLQFHFKQGIPKTGPSFRPDFSLTRFQKRSRPFPFSPLKRAWKEGKGKRGKDPSPLHHFRSDFLFPPLPHVPFRKAQTVCYSTLGHRRRGSQRWITGRRDG</sequence>
<proteinExistence type="predicted"/>
<accession>A0AAW1MKI2</accession>
<dbReference type="Proteomes" id="UP001458880">
    <property type="component" value="Unassembled WGS sequence"/>
</dbReference>
<dbReference type="EMBL" id="JASPKY010000038">
    <property type="protein sequence ID" value="KAK9746632.1"/>
    <property type="molecule type" value="Genomic_DNA"/>
</dbReference>
<gene>
    <name evidence="2" type="ORF">QE152_g5995</name>
</gene>
<evidence type="ECO:0000313" key="3">
    <source>
        <dbReference type="Proteomes" id="UP001458880"/>
    </source>
</evidence>
<evidence type="ECO:0000313" key="2">
    <source>
        <dbReference type="EMBL" id="KAK9746632.1"/>
    </source>
</evidence>
<name>A0AAW1MKI2_POPJA</name>
<reference evidence="2 3" key="1">
    <citation type="journal article" date="2024" name="BMC Genomics">
        <title>De novo assembly and annotation of Popillia japonica's genome with initial clues to its potential as an invasive pest.</title>
        <authorList>
            <person name="Cucini C."/>
            <person name="Boschi S."/>
            <person name="Funari R."/>
            <person name="Cardaioli E."/>
            <person name="Iannotti N."/>
            <person name="Marturano G."/>
            <person name="Paoli F."/>
            <person name="Bruttini M."/>
            <person name="Carapelli A."/>
            <person name="Frati F."/>
            <person name="Nardi F."/>
        </authorList>
    </citation>
    <scope>NUCLEOTIDE SEQUENCE [LARGE SCALE GENOMIC DNA]</scope>
    <source>
        <strain evidence="2">DMR45628</strain>
    </source>
</reference>
<feature type="compositionally biased region" description="Basic and acidic residues" evidence="1">
    <location>
        <begin position="12"/>
        <end position="24"/>
    </location>
</feature>
<evidence type="ECO:0000256" key="1">
    <source>
        <dbReference type="SAM" id="MobiDB-lite"/>
    </source>
</evidence>